<dbReference type="SUPFAM" id="SSF52540">
    <property type="entry name" value="P-loop containing nucleoside triphosphate hydrolases"/>
    <property type="match status" value="1"/>
</dbReference>
<accession>A0ABS8EVJ8</accession>
<proteinExistence type="predicted"/>
<evidence type="ECO:0000313" key="1">
    <source>
        <dbReference type="EMBL" id="MCC2149216.1"/>
    </source>
</evidence>
<dbReference type="RefSeq" id="WP_022118370.1">
    <property type="nucleotide sequence ID" value="NZ_JAJEQE010000023.1"/>
</dbReference>
<keyword evidence="2" id="KW-1185">Reference proteome</keyword>
<name>A0ABS8EVJ8_9FIRM</name>
<dbReference type="PIRSF" id="PIRSF015617">
    <property type="entry name" value="Adensltrnsf_CobA"/>
    <property type="match status" value="1"/>
</dbReference>
<reference evidence="1 2" key="1">
    <citation type="submission" date="2021-10" db="EMBL/GenBank/DDBJ databases">
        <title>Anaerobic single-cell dispensing facilitates the cultivation of human gut bacteria.</title>
        <authorList>
            <person name="Afrizal A."/>
        </authorList>
    </citation>
    <scope>NUCLEOTIDE SEQUENCE [LARGE SCALE GENOMIC DNA]</scope>
    <source>
        <strain evidence="1 2">CLA-AA-H246</strain>
    </source>
</reference>
<organism evidence="1 2">
    <name type="scientific">Hominisplanchenecus faecis</name>
    <dbReference type="NCBI Taxonomy" id="2885351"/>
    <lineage>
        <taxon>Bacteria</taxon>
        <taxon>Bacillati</taxon>
        <taxon>Bacillota</taxon>
        <taxon>Clostridia</taxon>
        <taxon>Lachnospirales</taxon>
        <taxon>Lachnospiraceae</taxon>
        <taxon>Hominisplanchenecus</taxon>
    </lineage>
</organism>
<dbReference type="InterPro" id="IPR003724">
    <property type="entry name" value="CblAdoTrfase_CobA"/>
</dbReference>
<gene>
    <name evidence="1" type="ORF">LKD42_08100</name>
</gene>
<dbReference type="PANTHER" id="PTHR46638:SF1">
    <property type="entry name" value="CORRINOID ADENOSYLTRANSFERASE"/>
    <property type="match status" value="1"/>
</dbReference>
<comment type="caution">
    <text evidence="1">The sequence shown here is derived from an EMBL/GenBank/DDBJ whole genome shotgun (WGS) entry which is preliminary data.</text>
</comment>
<dbReference type="PANTHER" id="PTHR46638">
    <property type="entry name" value="CORRINOID ADENOSYLTRANSFERASE"/>
    <property type="match status" value="1"/>
</dbReference>
<dbReference type="EMBL" id="JAJEQE010000023">
    <property type="protein sequence ID" value="MCC2149216.1"/>
    <property type="molecule type" value="Genomic_DNA"/>
</dbReference>
<evidence type="ECO:0000313" key="2">
    <source>
        <dbReference type="Proteomes" id="UP001299235"/>
    </source>
</evidence>
<protein>
    <submittedName>
        <fullName evidence="1">Cob(I)yrinic acid a,c-diamide adenosyltransferase</fullName>
    </submittedName>
</protein>
<dbReference type="InterPro" id="IPR027417">
    <property type="entry name" value="P-loop_NTPase"/>
</dbReference>
<dbReference type="Gene3D" id="3.40.50.300">
    <property type="entry name" value="P-loop containing nucleotide triphosphate hydrolases"/>
    <property type="match status" value="1"/>
</dbReference>
<sequence>MNRKGTGLVHIYFGDGKGKTTTGMGLCVRAAGYGYRVLIYQFMKNNKTSERNILEKIENVSIVNGLDQEKFSFQMTEQEKKERLAFYNSQFEKVTKKAVEEDFDVLFLDETIYTISAGLLDEKLVLDFLKKKPDKLEVILTGNTPSEAMIAAADYVSQIKKIKHPFDEGQASRMGIEK</sequence>
<dbReference type="Pfam" id="PF02572">
    <property type="entry name" value="CobA_CobO_BtuR"/>
    <property type="match status" value="1"/>
</dbReference>
<dbReference type="Proteomes" id="UP001299235">
    <property type="component" value="Unassembled WGS sequence"/>
</dbReference>